<dbReference type="OrthoDB" id="78358at2759"/>
<organism evidence="1 2">
    <name type="scientific">Opisthorchis viverrini</name>
    <name type="common">Southeast Asian liver fluke</name>
    <dbReference type="NCBI Taxonomy" id="6198"/>
    <lineage>
        <taxon>Eukaryota</taxon>
        <taxon>Metazoa</taxon>
        <taxon>Spiralia</taxon>
        <taxon>Lophotrochozoa</taxon>
        <taxon>Platyhelminthes</taxon>
        <taxon>Trematoda</taxon>
        <taxon>Digenea</taxon>
        <taxon>Opisthorchiida</taxon>
        <taxon>Opisthorchiata</taxon>
        <taxon>Opisthorchiidae</taxon>
        <taxon>Opisthorchis</taxon>
    </lineage>
</organism>
<dbReference type="GeneID" id="20315907"/>
<dbReference type="Proteomes" id="UP000054324">
    <property type="component" value="Unassembled WGS sequence"/>
</dbReference>
<dbReference type="RefSeq" id="XP_009164073.1">
    <property type="nucleotide sequence ID" value="XM_009165809.1"/>
</dbReference>
<evidence type="ECO:0000313" key="2">
    <source>
        <dbReference type="Proteomes" id="UP000054324"/>
    </source>
</evidence>
<dbReference type="EMBL" id="KL596637">
    <property type="protein sequence ID" value="KER32091.1"/>
    <property type="molecule type" value="Genomic_DNA"/>
</dbReference>
<dbReference type="AlphaFoldDB" id="A0A074ZYD5"/>
<sequence length="145" mass="16686">MTASNTMLARQEENLLREYTNTSLPAEDMTQCHLSQFTKTEKDTRSIRTMFKYLLTQEQNGSENLPRRGTPNKNRVILSKGVELNALEQTAPTFEEDSVAIVIHIQCTVIFGSQRRWLEYEPEHRIVTANVDWSGNALDPHLKLH</sequence>
<reference evidence="1 2" key="1">
    <citation type="submission" date="2013-11" db="EMBL/GenBank/DDBJ databases">
        <title>Opisthorchis viverrini - life in the bile duct.</title>
        <authorList>
            <person name="Young N.D."/>
            <person name="Nagarajan N."/>
            <person name="Lin S.J."/>
            <person name="Korhonen P.K."/>
            <person name="Jex A.R."/>
            <person name="Hall R.S."/>
            <person name="Safavi-Hemami H."/>
            <person name="Kaewkong W."/>
            <person name="Bertrand D."/>
            <person name="Gao S."/>
            <person name="Seet Q."/>
            <person name="Wongkham S."/>
            <person name="Teh B.T."/>
            <person name="Wongkham C."/>
            <person name="Intapan P.M."/>
            <person name="Maleewong W."/>
            <person name="Yang X."/>
            <person name="Hu M."/>
            <person name="Wang Z."/>
            <person name="Hofmann A."/>
            <person name="Sternberg P.W."/>
            <person name="Tan P."/>
            <person name="Wang J."/>
            <person name="Gasser R.B."/>
        </authorList>
    </citation>
    <scope>NUCLEOTIDE SEQUENCE [LARGE SCALE GENOMIC DNA]</scope>
</reference>
<evidence type="ECO:0000313" key="1">
    <source>
        <dbReference type="EMBL" id="KER32091.1"/>
    </source>
</evidence>
<accession>A0A074ZYD5</accession>
<protein>
    <submittedName>
        <fullName evidence="1">Uncharacterized protein</fullName>
    </submittedName>
</protein>
<proteinExistence type="predicted"/>
<dbReference type="CTD" id="20315907"/>
<name>A0A074ZYD5_OPIVI</name>
<dbReference type="KEGG" id="ovi:T265_01719"/>
<keyword evidence="2" id="KW-1185">Reference proteome</keyword>
<gene>
    <name evidence="1" type="ORF">T265_01719</name>
</gene>